<keyword evidence="5" id="KW-0067">ATP-binding</keyword>
<dbReference type="PANTHER" id="PTHR43085:SF1">
    <property type="entry name" value="PSEUDOURIDINE KINASE-RELATED"/>
    <property type="match status" value="1"/>
</dbReference>
<name>A0A963Z2H2_9PROT</name>
<evidence type="ECO:0000256" key="3">
    <source>
        <dbReference type="ARBA" id="ARBA00022741"/>
    </source>
</evidence>
<dbReference type="AlphaFoldDB" id="A0A963Z2H2"/>
<dbReference type="RefSeq" id="WP_227307990.1">
    <property type="nucleotide sequence ID" value="NZ_JAESVA010000004.1"/>
</dbReference>
<dbReference type="EMBL" id="JAESVA010000004">
    <property type="protein sequence ID" value="MCB8881319.1"/>
    <property type="molecule type" value="Genomic_DNA"/>
</dbReference>
<dbReference type="PANTHER" id="PTHR43085">
    <property type="entry name" value="HEXOKINASE FAMILY MEMBER"/>
    <property type="match status" value="1"/>
</dbReference>
<dbReference type="CDD" id="cd01166">
    <property type="entry name" value="KdgK"/>
    <property type="match status" value="1"/>
</dbReference>
<dbReference type="SUPFAM" id="SSF53613">
    <property type="entry name" value="Ribokinase-like"/>
    <property type="match status" value="1"/>
</dbReference>
<evidence type="ECO:0000313" key="8">
    <source>
        <dbReference type="Proteomes" id="UP000721844"/>
    </source>
</evidence>
<dbReference type="InterPro" id="IPR050306">
    <property type="entry name" value="PfkB_Carbo_kinase"/>
</dbReference>
<evidence type="ECO:0000256" key="1">
    <source>
        <dbReference type="ARBA" id="ARBA00010688"/>
    </source>
</evidence>
<dbReference type="GO" id="GO:0005524">
    <property type="term" value="F:ATP binding"/>
    <property type="evidence" value="ECO:0007669"/>
    <property type="project" value="UniProtKB-KW"/>
</dbReference>
<dbReference type="Gene3D" id="3.40.1190.20">
    <property type="match status" value="1"/>
</dbReference>
<dbReference type="InterPro" id="IPR011611">
    <property type="entry name" value="PfkB_dom"/>
</dbReference>
<accession>A0A963Z2H2</accession>
<dbReference type="Proteomes" id="UP000721844">
    <property type="component" value="Unassembled WGS sequence"/>
</dbReference>
<sequence length="314" mass="32886">MDKLVLTVGEILVEIMATTRGDGFREAQSLIGPFPSGAPAIFIDQVGRLGTAAAIISRVGDDDFGRVNLERLQADGVDVSGVAVARGEATGSAFVRYREDGNRDFVFNIANSACGKLSMTAEAETLLERAAHLHLMGTALCAPGLVGVVRAAIDRIKRRGGTLSFDPNLRPEILNTPGLREALDEVLAQTDLFLPSGNEIFLFTKARSEAEAVAELHARGIGEVVIKKGDRGACHYGPAGRTDVAPIAVDEIDATGAGDCFGGAFVSFWLAGADASIALRYANAAGARAVTRLGPMEGASTRAELDAFLLAMKG</sequence>
<keyword evidence="8" id="KW-1185">Reference proteome</keyword>
<evidence type="ECO:0000259" key="6">
    <source>
        <dbReference type="Pfam" id="PF00294"/>
    </source>
</evidence>
<dbReference type="GO" id="GO:0016301">
    <property type="term" value="F:kinase activity"/>
    <property type="evidence" value="ECO:0007669"/>
    <property type="project" value="UniProtKB-KW"/>
</dbReference>
<comment type="similarity">
    <text evidence="1">Belongs to the carbohydrate kinase PfkB family.</text>
</comment>
<evidence type="ECO:0000256" key="2">
    <source>
        <dbReference type="ARBA" id="ARBA00022679"/>
    </source>
</evidence>
<dbReference type="Pfam" id="PF00294">
    <property type="entry name" value="PfkB"/>
    <property type="match status" value="1"/>
</dbReference>
<comment type="caution">
    <text evidence="7">The sequence shown here is derived from an EMBL/GenBank/DDBJ whole genome shotgun (WGS) entry which is preliminary data.</text>
</comment>
<gene>
    <name evidence="7" type="ORF">ACELLULO517_13810</name>
</gene>
<reference evidence="7 8" key="1">
    <citation type="journal article" date="2021" name="Microorganisms">
        <title>Acidisoma silvae sp. nov. and Acidisomacellulosilytica sp. nov., Two Acidophilic Bacteria Isolated from Decaying Wood, Hydrolyzing Cellulose and Producing Poly-3-hydroxybutyrate.</title>
        <authorList>
            <person name="Mieszkin S."/>
            <person name="Pouder E."/>
            <person name="Uroz S."/>
            <person name="Simon-Colin C."/>
            <person name="Alain K."/>
        </authorList>
    </citation>
    <scope>NUCLEOTIDE SEQUENCE [LARGE SCALE GENOMIC DNA]</scope>
    <source>
        <strain evidence="7 8">HW T5.17</strain>
    </source>
</reference>
<dbReference type="InterPro" id="IPR029056">
    <property type="entry name" value="Ribokinase-like"/>
</dbReference>
<evidence type="ECO:0000256" key="5">
    <source>
        <dbReference type="ARBA" id="ARBA00022840"/>
    </source>
</evidence>
<keyword evidence="4 7" id="KW-0418">Kinase</keyword>
<organism evidence="7 8">
    <name type="scientific">Acidisoma cellulosilyticum</name>
    <dbReference type="NCBI Taxonomy" id="2802395"/>
    <lineage>
        <taxon>Bacteria</taxon>
        <taxon>Pseudomonadati</taxon>
        <taxon>Pseudomonadota</taxon>
        <taxon>Alphaproteobacteria</taxon>
        <taxon>Acetobacterales</taxon>
        <taxon>Acidocellaceae</taxon>
        <taxon>Acidisoma</taxon>
    </lineage>
</organism>
<keyword evidence="2" id="KW-0808">Transferase</keyword>
<keyword evidence="3" id="KW-0547">Nucleotide-binding</keyword>
<evidence type="ECO:0000256" key="4">
    <source>
        <dbReference type="ARBA" id="ARBA00022777"/>
    </source>
</evidence>
<evidence type="ECO:0000313" key="7">
    <source>
        <dbReference type="EMBL" id="MCB8881319.1"/>
    </source>
</evidence>
<proteinExistence type="inferred from homology"/>
<feature type="domain" description="Carbohydrate kinase PfkB" evidence="6">
    <location>
        <begin position="5"/>
        <end position="300"/>
    </location>
</feature>
<protein>
    <submittedName>
        <fullName evidence="7">Sugar kinase</fullName>
    </submittedName>
</protein>